<reference evidence="1" key="1">
    <citation type="submission" date="2018-05" db="EMBL/GenBank/DDBJ databases">
        <authorList>
            <person name="Lanie J.A."/>
            <person name="Ng W.-L."/>
            <person name="Kazmierczak K.M."/>
            <person name="Andrzejewski T.M."/>
            <person name="Davidsen T.M."/>
            <person name="Wayne K.J."/>
            <person name="Tettelin H."/>
            <person name="Glass J.I."/>
            <person name="Rusch D."/>
            <person name="Podicherti R."/>
            <person name="Tsui H.-C.T."/>
            <person name="Winkler M.E."/>
        </authorList>
    </citation>
    <scope>NUCLEOTIDE SEQUENCE</scope>
</reference>
<protein>
    <submittedName>
        <fullName evidence="1">Uncharacterized protein</fullName>
    </submittedName>
</protein>
<sequence length="27" mass="3221">MIKTTIKNERLLSHQTECLVLFCIEEK</sequence>
<gene>
    <name evidence="1" type="ORF">METZ01_LOCUS421539</name>
</gene>
<accession>A0A382XDK2</accession>
<feature type="non-terminal residue" evidence="1">
    <location>
        <position position="27"/>
    </location>
</feature>
<dbReference type="AlphaFoldDB" id="A0A382XDK2"/>
<evidence type="ECO:0000313" key="1">
    <source>
        <dbReference type="EMBL" id="SVD68685.1"/>
    </source>
</evidence>
<organism evidence="1">
    <name type="scientific">marine metagenome</name>
    <dbReference type="NCBI Taxonomy" id="408172"/>
    <lineage>
        <taxon>unclassified sequences</taxon>
        <taxon>metagenomes</taxon>
        <taxon>ecological metagenomes</taxon>
    </lineage>
</organism>
<name>A0A382XDK2_9ZZZZ</name>
<dbReference type="EMBL" id="UINC01166626">
    <property type="protein sequence ID" value="SVD68685.1"/>
    <property type="molecule type" value="Genomic_DNA"/>
</dbReference>
<proteinExistence type="predicted"/>